<gene>
    <name evidence="2" type="ORF">ACFYQT_41480</name>
</gene>
<dbReference type="RefSeq" id="WP_389835940.1">
    <property type="nucleotide sequence ID" value="NZ_JBIAJP010000027.1"/>
</dbReference>
<dbReference type="InterPro" id="IPR011032">
    <property type="entry name" value="GroES-like_sf"/>
</dbReference>
<name>A0ABW6N9M4_9ACTN</name>
<dbReference type="SUPFAM" id="SSF51735">
    <property type="entry name" value="NAD(P)-binding Rossmann-fold domains"/>
    <property type="match status" value="1"/>
</dbReference>
<feature type="domain" description="Enoyl reductase (ER)" evidence="1">
    <location>
        <begin position="10"/>
        <end position="317"/>
    </location>
</feature>
<evidence type="ECO:0000259" key="1">
    <source>
        <dbReference type="SMART" id="SM00829"/>
    </source>
</evidence>
<dbReference type="SUPFAM" id="SSF50129">
    <property type="entry name" value="GroES-like"/>
    <property type="match status" value="1"/>
</dbReference>
<evidence type="ECO:0000313" key="2">
    <source>
        <dbReference type="EMBL" id="MFF0009855.1"/>
    </source>
</evidence>
<dbReference type="Gene3D" id="3.90.180.10">
    <property type="entry name" value="Medium-chain alcohol dehydrogenases, catalytic domain"/>
    <property type="match status" value="1"/>
</dbReference>
<proteinExistence type="predicted"/>
<dbReference type="PANTHER" id="PTHR43677:SF4">
    <property type="entry name" value="QUINONE OXIDOREDUCTASE-LIKE PROTEIN 2"/>
    <property type="match status" value="1"/>
</dbReference>
<reference evidence="2 3" key="1">
    <citation type="submission" date="2024-10" db="EMBL/GenBank/DDBJ databases">
        <title>The Natural Products Discovery Center: Release of the First 8490 Sequenced Strains for Exploring Actinobacteria Biosynthetic Diversity.</title>
        <authorList>
            <person name="Kalkreuter E."/>
            <person name="Kautsar S.A."/>
            <person name="Yang D."/>
            <person name="Bader C.D."/>
            <person name="Teijaro C.N."/>
            <person name="Fluegel L."/>
            <person name="Davis C.M."/>
            <person name="Simpson J.R."/>
            <person name="Lauterbach L."/>
            <person name="Steele A.D."/>
            <person name="Gui C."/>
            <person name="Meng S."/>
            <person name="Li G."/>
            <person name="Viehrig K."/>
            <person name="Ye F."/>
            <person name="Su P."/>
            <person name="Kiefer A.F."/>
            <person name="Nichols A."/>
            <person name="Cepeda A.J."/>
            <person name="Yan W."/>
            <person name="Fan B."/>
            <person name="Jiang Y."/>
            <person name="Adhikari A."/>
            <person name="Zheng C.-J."/>
            <person name="Schuster L."/>
            <person name="Cowan T.M."/>
            <person name="Smanski M.J."/>
            <person name="Chevrette M.G."/>
            <person name="De Carvalho L.P.S."/>
            <person name="Shen B."/>
        </authorList>
    </citation>
    <scope>NUCLEOTIDE SEQUENCE [LARGE SCALE GENOMIC DNA]</scope>
    <source>
        <strain evidence="2 3">NPDC005497</strain>
    </source>
</reference>
<dbReference type="EMBL" id="JBIAJP010000027">
    <property type="protein sequence ID" value="MFF0009855.1"/>
    <property type="molecule type" value="Genomic_DNA"/>
</dbReference>
<dbReference type="InterPro" id="IPR036291">
    <property type="entry name" value="NAD(P)-bd_dom_sf"/>
</dbReference>
<sequence length="319" mass="33951">MKAAVYRENGGPEVLSYEEVADPVPGADEVLIRVEAISIEGGDLLNRQRIPLPHSPYIVGYSTAGTVIAVGKHVTDLRVGQRVSAFGETGSHAELRVVRPDHCWVLPDGIDAAAAACVPVAFGTAYEALFEQAAVTTGSTVLVQGVAGGVGFAAVQLAAKAGARVIGTGSSRRQLDALRRLGLHDGIDYTTEDVRRRVLDLTDGVGVDLVVDPVGGPMTQELILATREGGTIAFLGFSAGQPLIDPLTLVMGDRTMKGFMLSKIFHTPRVRAYLADIFRRVAKGDLDVLIDRTFPLADASDAHRYAEQRGRLGRVVMTP</sequence>
<dbReference type="Gene3D" id="3.40.50.720">
    <property type="entry name" value="NAD(P)-binding Rossmann-like Domain"/>
    <property type="match status" value="1"/>
</dbReference>
<comment type="caution">
    <text evidence="2">The sequence shown here is derived from an EMBL/GenBank/DDBJ whole genome shotgun (WGS) entry which is preliminary data.</text>
</comment>
<dbReference type="InterPro" id="IPR013154">
    <property type="entry name" value="ADH-like_N"/>
</dbReference>
<dbReference type="Proteomes" id="UP001601422">
    <property type="component" value="Unassembled WGS sequence"/>
</dbReference>
<dbReference type="Pfam" id="PF00107">
    <property type="entry name" value="ADH_zinc_N"/>
    <property type="match status" value="1"/>
</dbReference>
<dbReference type="InterPro" id="IPR013149">
    <property type="entry name" value="ADH-like_C"/>
</dbReference>
<accession>A0ABW6N9M4</accession>
<organism evidence="2 3">
    <name type="scientific">Streptomyces tibetensis</name>
    <dbReference type="NCBI Taxonomy" id="2382123"/>
    <lineage>
        <taxon>Bacteria</taxon>
        <taxon>Bacillati</taxon>
        <taxon>Actinomycetota</taxon>
        <taxon>Actinomycetes</taxon>
        <taxon>Kitasatosporales</taxon>
        <taxon>Streptomycetaceae</taxon>
        <taxon>Streptomyces</taxon>
    </lineage>
</organism>
<keyword evidence="3" id="KW-1185">Reference proteome</keyword>
<protein>
    <submittedName>
        <fullName evidence="2">Zinc-binding alcohol dehydrogenase family protein</fullName>
    </submittedName>
</protein>
<dbReference type="PANTHER" id="PTHR43677">
    <property type="entry name" value="SHORT-CHAIN DEHYDROGENASE/REDUCTASE"/>
    <property type="match status" value="1"/>
</dbReference>
<dbReference type="InterPro" id="IPR020843">
    <property type="entry name" value="ER"/>
</dbReference>
<evidence type="ECO:0000313" key="3">
    <source>
        <dbReference type="Proteomes" id="UP001601422"/>
    </source>
</evidence>
<dbReference type="InterPro" id="IPR051397">
    <property type="entry name" value="Zn-ADH-like_protein"/>
</dbReference>
<dbReference type="SMART" id="SM00829">
    <property type="entry name" value="PKS_ER"/>
    <property type="match status" value="1"/>
</dbReference>
<dbReference type="Pfam" id="PF08240">
    <property type="entry name" value="ADH_N"/>
    <property type="match status" value="1"/>
</dbReference>